<reference evidence="2 3" key="1">
    <citation type="journal article" date="2015" name="Mol. Plant Microbe Interact.">
        <title>Genome, transcriptome, and functional analyses of Penicillium expansum provide new insights into secondary metabolism and pathogenicity.</title>
        <authorList>
            <person name="Ballester A.R."/>
            <person name="Marcet-Houben M."/>
            <person name="Levin E."/>
            <person name="Sela N."/>
            <person name="Selma-Lazaro C."/>
            <person name="Carmona L."/>
            <person name="Wisniewski M."/>
            <person name="Droby S."/>
            <person name="Gonzalez-Candelas L."/>
            <person name="Gabaldon T."/>
        </authorList>
    </citation>
    <scope>NUCLEOTIDE SEQUENCE [LARGE SCALE GENOMIC DNA]</scope>
    <source>
        <strain evidence="2 3">MD-8</strain>
    </source>
</reference>
<gene>
    <name evidence="2" type="ORF">PEX2_029350</name>
</gene>
<feature type="region of interest" description="Disordered" evidence="1">
    <location>
        <begin position="388"/>
        <end position="409"/>
    </location>
</feature>
<comment type="caution">
    <text evidence="2">The sequence shown here is derived from an EMBL/GenBank/DDBJ whole genome shotgun (WGS) entry which is preliminary data.</text>
</comment>
<dbReference type="EMBL" id="JQFZ01000202">
    <property type="protein sequence ID" value="KGO55117.1"/>
    <property type="molecule type" value="Genomic_DNA"/>
</dbReference>
<dbReference type="Proteomes" id="UP000030143">
    <property type="component" value="Unassembled WGS sequence"/>
</dbReference>
<protein>
    <submittedName>
        <fullName evidence="2">Uncharacterized protein</fullName>
    </submittedName>
</protein>
<dbReference type="RefSeq" id="XP_016597332.1">
    <property type="nucleotide sequence ID" value="XM_016740210.1"/>
</dbReference>
<dbReference type="VEuPathDB" id="FungiDB:PEXP_044500"/>
<dbReference type="SUPFAM" id="SSF55486">
    <property type="entry name" value="Metalloproteases ('zincins'), catalytic domain"/>
    <property type="match status" value="1"/>
</dbReference>
<dbReference type="GeneID" id="27675629"/>
<organism evidence="2 3">
    <name type="scientific">Penicillium expansum</name>
    <name type="common">Blue mold rot fungus</name>
    <dbReference type="NCBI Taxonomy" id="27334"/>
    <lineage>
        <taxon>Eukaryota</taxon>
        <taxon>Fungi</taxon>
        <taxon>Dikarya</taxon>
        <taxon>Ascomycota</taxon>
        <taxon>Pezizomycotina</taxon>
        <taxon>Eurotiomycetes</taxon>
        <taxon>Eurotiomycetidae</taxon>
        <taxon>Eurotiales</taxon>
        <taxon>Aspergillaceae</taxon>
        <taxon>Penicillium</taxon>
    </lineage>
</organism>
<sequence>MSLDNDPNVEVARGTDGVVCSLDHLQKPWSPPATGAVALDDAKSVADKYLVEMADEYRIPKRILSNAPTKFSDQIVLKDAPFELKFVEERSRYKSTALTYQQTLLGLPVWDAKISVTLDESKRVVNSLSSISPDASAPGKPKDDAKYLKAIDEDGLRQALGFRKGEGEISINKQRLLVYLFNKNDRQEIASEGEDPDIHGKPYAPTLILHDISDTIQHGRYYVVRETLFTLPLSGHGNLNWRAFIEVETGSILYLRALTACVSRPVNGWVFTKDPVTRLGNTAPATTGSIAELNLLREKVLLPDTTTTTPQALMGQYAEIKDVQSPYIQPPNSSTGEFNASVETDDFAAANAYHHIAKLFRLVADLGFSVETLFNRTEFPVPVDHRGFNNEANAEAPSNQDGDGSGGFIFGRSDENSQIGISADFRIAAHEFGHALLWDAISWPGFGFAHSPGDALGSIYCDPGSNAPDRFDSFPWSFIVRRRHDRDISAGWAWGGQKYKGYDPGFYLREQILSTTLFRIYQSIGGDAIKDLSRQTWASKYTLYLIIGGIATITATAEMPHQYVSAMMLADNSWITIPGFPSFPGGAARKIIRWSFEKQGLYHPLNSRIPVTTRGPPPLVDVYINDGRDGDYDYISDFDDAPGVWNRQAPDGGTINQPPAVGATNYCYVTIGNRGTGVAEQIEVEAYYSTVPSARVWPADFTIMTASPAVNMPASINGKRQQTFTIGPFEWNPNADPSFRKHSILAAVSANADPSNIHPDSGLTCATGPTDVDKLVPFDNNLAMRTI</sequence>
<evidence type="ECO:0000313" key="2">
    <source>
        <dbReference type="EMBL" id="KGO55117.1"/>
    </source>
</evidence>
<accession>A0A0A2JIB3</accession>
<dbReference type="HOGENOM" id="CLU_306913_0_0_1"/>
<keyword evidence="3" id="KW-1185">Reference proteome</keyword>
<name>A0A0A2JIB3_PENEN</name>
<proteinExistence type="predicted"/>
<dbReference type="AlphaFoldDB" id="A0A0A2JIB3"/>
<feature type="compositionally biased region" description="Polar residues" evidence="1">
    <location>
        <begin position="390"/>
        <end position="402"/>
    </location>
</feature>
<evidence type="ECO:0000313" key="3">
    <source>
        <dbReference type="Proteomes" id="UP000030143"/>
    </source>
</evidence>
<evidence type="ECO:0000256" key="1">
    <source>
        <dbReference type="SAM" id="MobiDB-lite"/>
    </source>
</evidence>